<gene>
    <name evidence="2" type="ORF">RSO01_93000</name>
</gene>
<comment type="caution">
    <text evidence="2">The sequence shown here is derived from an EMBL/GenBank/DDBJ whole genome shotgun (WGS) entry which is preliminary data.</text>
</comment>
<dbReference type="AlphaFoldDB" id="A0A512NT48"/>
<feature type="compositionally biased region" description="Polar residues" evidence="1">
    <location>
        <begin position="29"/>
        <end position="38"/>
    </location>
</feature>
<name>A0A512NT48_9HYPH</name>
<evidence type="ECO:0000313" key="2">
    <source>
        <dbReference type="EMBL" id="GEP62134.1"/>
    </source>
</evidence>
<proteinExistence type="predicted"/>
<dbReference type="EMBL" id="BKAJ01000315">
    <property type="protein sequence ID" value="GEP62134.1"/>
    <property type="molecule type" value="Genomic_DNA"/>
</dbReference>
<keyword evidence="3" id="KW-1185">Reference proteome</keyword>
<accession>A0A512NT48</accession>
<dbReference type="Proteomes" id="UP000321058">
    <property type="component" value="Unassembled WGS sequence"/>
</dbReference>
<reference evidence="2 3" key="1">
    <citation type="submission" date="2019-07" db="EMBL/GenBank/DDBJ databases">
        <title>Whole genome shotgun sequence of Reyranella soli NBRC 108950.</title>
        <authorList>
            <person name="Hosoyama A."/>
            <person name="Uohara A."/>
            <person name="Ohji S."/>
            <person name="Ichikawa N."/>
        </authorList>
    </citation>
    <scope>NUCLEOTIDE SEQUENCE [LARGE SCALE GENOMIC DNA]</scope>
    <source>
        <strain evidence="2 3">NBRC 108950</strain>
    </source>
</reference>
<organism evidence="2 3">
    <name type="scientific">Reyranella soli</name>
    <dbReference type="NCBI Taxonomy" id="1230389"/>
    <lineage>
        <taxon>Bacteria</taxon>
        <taxon>Pseudomonadati</taxon>
        <taxon>Pseudomonadota</taxon>
        <taxon>Alphaproteobacteria</taxon>
        <taxon>Hyphomicrobiales</taxon>
        <taxon>Reyranellaceae</taxon>
        <taxon>Reyranella</taxon>
    </lineage>
</organism>
<protein>
    <recommendedName>
        <fullName evidence="4">DUF465 domain-containing protein</fullName>
    </recommendedName>
</protein>
<evidence type="ECO:0000256" key="1">
    <source>
        <dbReference type="SAM" id="MobiDB-lite"/>
    </source>
</evidence>
<evidence type="ECO:0008006" key="4">
    <source>
        <dbReference type="Google" id="ProtNLM"/>
    </source>
</evidence>
<dbReference type="RefSeq" id="WP_147157393.1">
    <property type="nucleotide sequence ID" value="NZ_BKAJ01000315.1"/>
</dbReference>
<feature type="region of interest" description="Disordered" evidence="1">
    <location>
        <begin position="20"/>
        <end position="39"/>
    </location>
</feature>
<sequence>MANDVQGLLTQIEELDSSINRDMDELSRTKSPASSNPLWASIRKKMAERDDLLERLPGPSLSN</sequence>
<evidence type="ECO:0000313" key="3">
    <source>
        <dbReference type="Proteomes" id="UP000321058"/>
    </source>
</evidence>